<dbReference type="AlphaFoldDB" id="A0A6N7L2X8"/>
<dbReference type="EMBL" id="WBOF01000003">
    <property type="protein sequence ID" value="MQS16868.1"/>
    <property type="molecule type" value="Genomic_DNA"/>
</dbReference>
<organism evidence="1 2">
    <name type="scientific">Streptomyces kaniharaensis</name>
    <dbReference type="NCBI Taxonomy" id="212423"/>
    <lineage>
        <taxon>Bacteria</taxon>
        <taxon>Bacillati</taxon>
        <taxon>Actinomycetota</taxon>
        <taxon>Actinomycetes</taxon>
        <taxon>Kitasatosporales</taxon>
        <taxon>Streptomycetaceae</taxon>
        <taxon>Streptomyces</taxon>
    </lineage>
</organism>
<dbReference type="GO" id="GO:0008324">
    <property type="term" value="F:monoatomic cation transmembrane transporter activity"/>
    <property type="evidence" value="ECO:0007669"/>
    <property type="project" value="InterPro"/>
</dbReference>
<evidence type="ECO:0000313" key="1">
    <source>
        <dbReference type="EMBL" id="MQS16868.1"/>
    </source>
</evidence>
<keyword evidence="2" id="KW-1185">Reference proteome</keyword>
<dbReference type="RefSeq" id="WP_153468526.1">
    <property type="nucleotide sequence ID" value="NZ_WBOF01000003.1"/>
</dbReference>
<reference evidence="1 2" key="1">
    <citation type="submission" date="2019-09" db="EMBL/GenBank/DDBJ databases">
        <title>Genome Sequences of Streptomyces kaniharaensis ATCC 21070.</title>
        <authorList>
            <person name="Zhu W."/>
            <person name="De Crecy-Lagard V."/>
            <person name="Richards N.G."/>
        </authorList>
    </citation>
    <scope>NUCLEOTIDE SEQUENCE [LARGE SCALE GENOMIC DNA]</scope>
    <source>
        <strain evidence="1 2">SF-557</strain>
    </source>
</reference>
<sequence>MRTAIELLLWWGLLLLLNTVLISSATPLEMAVGGGVALLAAVGAVAVRRASGATPGGPARLAQALRTFPWTLLADTGRLTLAVLSPRHRRGSGFRTVQLAADTGAAWAGALLSSTPGAYVVSAEDGTLTVHALGGGEISSLERALTDGTR</sequence>
<evidence type="ECO:0000313" key="2">
    <source>
        <dbReference type="Proteomes" id="UP000450000"/>
    </source>
</evidence>
<dbReference type="InterPro" id="IPR002758">
    <property type="entry name" value="Cation_antiport_E"/>
</dbReference>
<accession>A0A6N7L2X8</accession>
<dbReference type="OrthoDB" id="4296742at2"/>
<protein>
    <recommendedName>
        <fullName evidence="3">Na+/H+ antiporter subunit E</fullName>
    </recommendedName>
</protein>
<dbReference type="Proteomes" id="UP000450000">
    <property type="component" value="Unassembled WGS sequence"/>
</dbReference>
<dbReference type="GO" id="GO:0016020">
    <property type="term" value="C:membrane"/>
    <property type="evidence" value="ECO:0007669"/>
    <property type="project" value="InterPro"/>
</dbReference>
<name>A0A6N7L2X8_9ACTN</name>
<comment type="caution">
    <text evidence="1">The sequence shown here is derived from an EMBL/GenBank/DDBJ whole genome shotgun (WGS) entry which is preliminary data.</text>
</comment>
<proteinExistence type="predicted"/>
<evidence type="ECO:0008006" key="3">
    <source>
        <dbReference type="Google" id="ProtNLM"/>
    </source>
</evidence>
<gene>
    <name evidence="1" type="ORF">F7Q99_32950</name>
</gene>
<dbReference type="Pfam" id="PF01899">
    <property type="entry name" value="MNHE"/>
    <property type="match status" value="1"/>
</dbReference>